<feature type="transmembrane region" description="Helical" evidence="6">
    <location>
        <begin position="302"/>
        <end position="320"/>
    </location>
</feature>
<proteinExistence type="predicted"/>
<evidence type="ECO:0000313" key="9">
    <source>
        <dbReference type="Proteomes" id="UP001152798"/>
    </source>
</evidence>
<dbReference type="GO" id="GO:0015171">
    <property type="term" value="F:amino acid transmembrane transporter activity"/>
    <property type="evidence" value="ECO:0007669"/>
    <property type="project" value="TreeGrafter"/>
</dbReference>
<keyword evidence="2" id="KW-0813">Transport</keyword>
<dbReference type="InterPro" id="IPR029485">
    <property type="entry name" value="CAT_C"/>
</dbReference>
<dbReference type="EMBL" id="OV725079">
    <property type="protein sequence ID" value="CAH1397256.1"/>
    <property type="molecule type" value="Genomic_DNA"/>
</dbReference>
<evidence type="ECO:0000259" key="7">
    <source>
        <dbReference type="Pfam" id="PF13906"/>
    </source>
</evidence>
<dbReference type="Proteomes" id="UP001152798">
    <property type="component" value="Chromosome 3"/>
</dbReference>
<dbReference type="Pfam" id="PF13906">
    <property type="entry name" value="AA_permease_C"/>
    <property type="match status" value="1"/>
</dbReference>
<keyword evidence="9" id="KW-1185">Reference proteome</keyword>
<dbReference type="PIRSF" id="PIRSF006060">
    <property type="entry name" value="AA_transporter"/>
    <property type="match status" value="1"/>
</dbReference>
<dbReference type="PANTHER" id="PTHR43243:SF4">
    <property type="entry name" value="CATIONIC AMINO ACID TRANSPORTER 4"/>
    <property type="match status" value="1"/>
</dbReference>
<evidence type="ECO:0000256" key="6">
    <source>
        <dbReference type="SAM" id="Phobius"/>
    </source>
</evidence>
<evidence type="ECO:0000256" key="3">
    <source>
        <dbReference type="ARBA" id="ARBA00022692"/>
    </source>
</evidence>
<keyword evidence="4 6" id="KW-1133">Transmembrane helix</keyword>
<gene>
    <name evidence="8" type="ORF">NEZAVI_LOCUS7117</name>
</gene>
<name>A0A9P0MNN6_NEZVI</name>
<feature type="transmembrane region" description="Helical" evidence="6">
    <location>
        <begin position="391"/>
        <end position="411"/>
    </location>
</feature>
<organism evidence="8 9">
    <name type="scientific">Nezara viridula</name>
    <name type="common">Southern green stink bug</name>
    <name type="synonym">Cimex viridulus</name>
    <dbReference type="NCBI Taxonomy" id="85310"/>
    <lineage>
        <taxon>Eukaryota</taxon>
        <taxon>Metazoa</taxon>
        <taxon>Ecdysozoa</taxon>
        <taxon>Arthropoda</taxon>
        <taxon>Hexapoda</taxon>
        <taxon>Insecta</taxon>
        <taxon>Pterygota</taxon>
        <taxon>Neoptera</taxon>
        <taxon>Paraneoptera</taxon>
        <taxon>Hemiptera</taxon>
        <taxon>Heteroptera</taxon>
        <taxon>Panheteroptera</taxon>
        <taxon>Pentatomomorpha</taxon>
        <taxon>Pentatomoidea</taxon>
        <taxon>Pentatomidae</taxon>
        <taxon>Pentatominae</taxon>
        <taxon>Nezara</taxon>
    </lineage>
</organism>
<feature type="transmembrane region" description="Helical" evidence="6">
    <location>
        <begin position="524"/>
        <end position="546"/>
    </location>
</feature>
<accession>A0A9P0MNN6</accession>
<dbReference type="PANTHER" id="PTHR43243">
    <property type="entry name" value="INNER MEMBRANE TRANSPORTER YGJI-RELATED"/>
    <property type="match status" value="1"/>
</dbReference>
<evidence type="ECO:0000256" key="1">
    <source>
        <dbReference type="ARBA" id="ARBA00004141"/>
    </source>
</evidence>
<feature type="transmembrane region" description="Helical" evidence="6">
    <location>
        <begin position="105"/>
        <end position="127"/>
    </location>
</feature>
<evidence type="ECO:0000256" key="4">
    <source>
        <dbReference type="ARBA" id="ARBA00022989"/>
    </source>
</evidence>
<sequence>MEALLTSWRWVQEVWKLMTLKKYNFYREVNPMTRVYSELEMVVFVFSITVGNTFFYSIPLHVLKHGDLLMLFWLLYTPILFITAGCFAEMAALMPAVGAHYHYCYSTICEFVAFLVGWHLIFAYTAITMSRCKFLSEFIDNNLLDGWVSRNLKFRERFGVLFFCIPGYVDILSPMLAISMAFQAAWAVNFSKGIVNFFTTTNVIIIAIIIIAFTAKMDFTYASISKTEESEKLYDALFVVQKALVGYESLSVLGEEAKNPTTTIPLSIMSSVRILMGLYIIYTVVVSICVKKTDPSVIDLENPLGSIVILVGMPWLYWIVTLGSISSLWCSAYGSMFITIRILYAMSRDGMIFKLFSKLDRYTKKPAIPAMIFGIFVGLVATFIYVDTSVWFFSLIWAKIMTTVCLLITRFRYENKPLASKSNEEKPKEEEDREEKYKNWVLINYPEYNTQPTKTTHSISMFLIYNTVILVLSSIFCAVILYHTEQGDLKEIFKITGFLSILFCFLFSYLLKHQPTNDRTNLSFLTPQVPTFPLVSIAADFLSSLLLCQRSWLYGVIWTILGVAFYFSYSIRNSQEGRNLFADGTRWNPLESHMEIDGRSNR</sequence>
<feature type="transmembrane region" description="Helical" evidence="6">
    <location>
        <begin position="266"/>
        <end position="290"/>
    </location>
</feature>
<feature type="transmembrane region" description="Helical" evidence="6">
    <location>
        <begin position="495"/>
        <end position="512"/>
    </location>
</feature>
<keyword evidence="5 6" id="KW-0472">Membrane</keyword>
<feature type="transmembrane region" description="Helical" evidence="6">
    <location>
        <begin position="70"/>
        <end position="93"/>
    </location>
</feature>
<feature type="transmembrane region" description="Helical" evidence="6">
    <location>
        <begin position="552"/>
        <end position="569"/>
    </location>
</feature>
<feature type="transmembrane region" description="Helical" evidence="6">
    <location>
        <begin position="160"/>
        <end position="182"/>
    </location>
</feature>
<feature type="transmembrane region" description="Helical" evidence="6">
    <location>
        <begin position="41"/>
        <end position="58"/>
    </location>
</feature>
<feature type="transmembrane region" description="Helical" evidence="6">
    <location>
        <begin position="194"/>
        <end position="215"/>
    </location>
</feature>
<keyword evidence="3 6" id="KW-0812">Transmembrane</keyword>
<feature type="domain" description="Cationic amino acid transporter C-terminal" evidence="7">
    <location>
        <begin position="524"/>
        <end position="574"/>
    </location>
</feature>
<comment type="subcellular location">
    <subcellularLocation>
        <location evidence="1">Membrane</location>
        <topology evidence="1">Multi-pass membrane protein</topology>
    </subcellularLocation>
</comment>
<feature type="transmembrane region" description="Helical" evidence="6">
    <location>
        <begin position="462"/>
        <end position="483"/>
    </location>
</feature>
<protein>
    <recommendedName>
        <fullName evidence="7">Cationic amino acid transporter C-terminal domain-containing protein</fullName>
    </recommendedName>
</protein>
<evidence type="ECO:0000313" key="8">
    <source>
        <dbReference type="EMBL" id="CAH1397256.1"/>
    </source>
</evidence>
<dbReference type="GO" id="GO:0005886">
    <property type="term" value="C:plasma membrane"/>
    <property type="evidence" value="ECO:0007669"/>
    <property type="project" value="TreeGrafter"/>
</dbReference>
<evidence type="ECO:0000256" key="5">
    <source>
        <dbReference type="ARBA" id="ARBA00023136"/>
    </source>
</evidence>
<dbReference type="OrthoDB" id="3900342at2759"/>
<evidence type="ECO:0000256" key="2">
    <source>
        <dbReference type="ARBA" id="ARBA00022448"/>
    </source>
</evidence>
<dbReference type="AlphaFoldDB" id="A0A9P0MNN6"/>
<feature type="transmembrane region" description="Helical" evidence="6">
    <location>
        <begin position="326"/>
        <end position="346"/>
    </location>
</feature>
<dbReference type="Gene3D" id="1.20.1740.10">
    <property type="entry name" value="Amino acid/polyamine transporter I"/>
    <property type="match status" value="2"/>
</dbReference>
<reference evidence="8" key="1">
    <citation type="submission" date="2022-01" db="EMBL/GenBank/DDBJ databases">
        <authorList>
            <person name="King R."/>
        </authorList>
    </citation>
    <scope>NUCLEOTIDE SEQUENCE</scope>
</reference>
<feature type="transmembrane region" description="Helical" evidence="6">
    <location>
        <begin position="367"/>
        <end position="385"/>
    </location>
</feature>
<dbReference type="Pfam" id="PF13520">
    <property type="entry name" value="AA_permease_2"/>
    <property type="match status" value="1"/>
</dbReference>
<dbReference type="InterPro" id="IPR002293">
    <property type="entry name" value="AA/rel_permease1"/>
</dbReference>